<reference evidence="1 2" key="1">
    <citation type="journal article" date="2019" name="Sci. Rep.">
        <title>Orb-weaving spider Araneus ventricosus genome elucidates the spidroin gene catalogue.</title>
        <authorList>
            <person name="Kono N."/>
            <person name="Nakamura H."/>
            <person name="Ohtoshi R."/>
            <person name="Moran D.A.P."/>
            <person name="Shinohara A."/>
            <person name="Yoshida Y."/>
            <person name="Fujiwara M."/>
            <person name="Mori M."/>
            <person name="Tomita M."/>
            <person name="Arakawa K."/>
        </authorList>
    </citation>
    <scope>NUCLEOTIDE SEQUENCE [LARGE SCALE GENOMIC DNA]</scope>
</reference>
<dbReference type="EMBL" id="BGPR01001847">
    <property type="protein sequence ID" value="GBM63023.1"/>
    <property type="molecule type" value="Genomic_DNA"/>
</dbReference>
<evidence type="ECO:0000313" key="2">
    <source>
        <dbReference type="Proteomes" id="UP000499080"/>
    </source>
</evidence>
<dbReference type="AlphaFoldDB" id="A0A4Y2HCJ9"/>
<dbReference type="Proteomes" id="UP000499080">
    <property type="component" value="Unassembled WGS sequence"/>
</dbReference>
<name>A0A4Y2HCJ9_ARAVE</name>
<evidence type="ECO:0000313" key="1">
    <source>
        <dbReference type="EMBL" id="GBM63023.1"/>
    </source>
</evidence>
<keyword evidence="2" id="KW-1185">Reference proteome</keyword>
<organism evidence="1 2">
    <name type="scientific">Araneus ventricosus</name>
    <name type="common">Orbweaver spider</name>
    <name type="synonym">Epeira ventricosa</name>
    <dbReference type="NCBI Taxonomy" id="182803"/>
    <lineage>
        <taxon>Eukaryota</taxon>
        <taxon>Metazoa</taxon>
        <taxon>Ecdysozoa</taxon>
        <taxon>Arthropoda</taxon>
        <taxon>Chelicerata</taxon>
        <taxon>Arachnida</taxon>
        <taxon>Araneae</taxon>
        <taxon>Araneomorphae</taxon>
        <taxon>Entelegynae</taxon>
        <taxon>Araneoidea</taxon>
        <taxon>Araneidae</taxon>
        <taxon>Araneus</taxon>
    </lineage>
</organism>
<comment type="caution">
    <text evidence="1">The sequence shown here is derived from an EMBL/GenBank/DDBJ whole genome shotgun (WGS) entry which is preliminary data.</text>
</comment>
<protein>
    <submittedName>
        <fullName evidence="1">Uncharacterized protein</fullName>
    </submittedName>
</protein>
<sequence>MQSLTSYSIHVTPTQIESAVEAKMSSCCCARQFVEEVLALVSSFQSFNIQESRLIFKVLGVYSGTPGWVGFRTLTTETMSTPNPTGGTRVDPLECRLTLREENISADR</sequence>
<proteinExistence type="predicted"/>
<gene>
    <name evidence="1" type="ORF">AVEN_143453_1</name>
</gene>
<accession>A0A4Y2HCJ9</accession>